<accession>A0A1C0YUJ3</accession>
<keyword evidence="1" id="KW-0812">Transmembrane</keyword>
<comment type="caution">
    <text evidence="2">The sequence shown here is derived from an EMBL/GenBank/DDBJ whole genome shotgun (WGS) entry which is preliminary data.</text>
</comment>
<feature type="transmembrane region" description="Helical" evidence="1">
    <location>
        <begin position="40"/>
        <end position="57"/>
    </location>
</feature>
<feature type="transmembrane region" description="Helical" evidence="1">
    <location>
        <begin position="220"/>
        <end position="237"/>
    </location>
</feature>
<dbReference type="Proteomes" id="UP000093482">
    <property type="component" value="Unassembled WGS sequence"/>
</dbReference>
<dbReference type="AlphaFoldDB" id="A0A1C0YUJ3"/>
<keyword evidence="3" id="KW-1185">Reference proteome</keyword>
<proteinExistence type="predicted"/>
<gene>
    <name evidence="2" type="ORF">A6K76_01825</name>
</gene>
<keyword evidence="1" id="KW-0472">Membrane</keyword>
<reference evidence="2 3" key="1">
    <citation type="submission" date="2016-07" db="EMBL/GenBank/DDBJ databases">
        <title>Caryophanon latum genome sequencing.</title>
        <authorList>
            <person name="Verma A."/>
            <person name="Pal Y."/>
            <person name="Krishnamurthi S."/>
        </authorList>
    </citation>
    <scope>NUCLEOTIDE SEQUENCE [LARGE SCALE GENOMIC DNA]</scope>
    <source>
        <strain evidence="2 3">DSM 14151</strain>
    </source>
</reference>
<feature type="transmembrane region" description="Helical" evidence="1">
    <location>
        <begin position="243"/>
        <end position="261"/>
    </location>
</feature>
<keyword evidence="1" id="KW-1133">Transmembrane helix</keyword>
<sequence>MTLNERLRELSQLKATDDQQRRIYERVTNKRPKRPKQWKPLAAMCSIVLILLFLTYVESGEKTTLQSDPLFVAHMTQLKDDFSFPVTYYTNVTPYELRIVRNAIQDIISGKREPIARVDDDLDIVGFEQSPSYVYAEYAGETYLFEHDYMALYDRQNDVSYALTEDEDAWLNAPFKELPTYFVVGFVVTMVWNGALPYYCKRTGREQKGIKHAPKQWQGIFYLMMTVSIIFMFTIMFTEIVVFKGYLLALLLIDAVLALYMGRFINGDRFDIVTHYISVLLGLTMAVLLLMQL</sequence>
<dbReference type="RefSeq" id="WP_066464240.1">
    <property type="nucleotide sequence ID" value="NZ_MATO01000034.1"/>
</dbReference>
<evidence type="ECO:0000313" key="2">
    <source>
        <dbReference type="EMBL" id="OCS90813.1"/>
    </source>
</evidence>
<feature type="transmembrane region" description="Helical" evidence="1">
    <location>
        <begin position="180"/>
        <end position="199"/>
    </location>
</feature>
<name>A0A1C0YUJ3_9BACL</name>
<protein>
    <submittedName>
        <fullName evidence="2">Uncharacterized protein</fullName>
    </submittedName>
</protein>
<organism evidence="2 3">
    <name type="scientific">Caryophanon latum</name>
    <dbReference type="NCBI Taxonomy" id="33977"/>
    <lineage>
        <taxon>Bacteria</taxon>
        <taxon>Bacillati</taxon>
        <taxon>Bacillota</taxon>
        <taxon>Bacilli</taxon>
        <taxon>Bacillales</taxon>
        <taxon>Caryophanaceae</taxon>
        <taxon>Caryophanon</taxon>
    </lineage>
</organism>
<dbReference type="EMBL" id="MATO01000034">
    <property type="protein sequence ID" value="OCS90813.1"/>
    <property type="molecule type" value="Genomic_DNA"/>
</dbReference>
<evidence type="ECO:0000313" key="3">
    <source>
        <dbReference type="Proteomes" id="UP000093482"/>
    </source>
</evidence>
<evidence type="ECO:0000256" key="1">
    <source>
        <dbReference type="SAM" id="Phobius"/>
    </source>
</evidence>
<feature type="transmembrane region" description="Helical" evidence="1">
    <location>
        <begin position="273"/>
        <end position="291"/>
    </location>
</feature>